<reference evidence="1" key="2">
    <citation type="submission" date="2020-07" db="EMBL/GenBank/DDBJ databases">
        <authorList>
            <person name="Vera ALvarez R."/>
            <person name="Arias-Moreno D.M."/>
            <person name="Jimenez-Jacinto V."/>
            <person name="Jimenez-Bremont J.F."/>
            <person name="Swaminathan K."/>
            <person name="Moose S.P."/>
            <person name="Guerrero-Gonzalez M.L."/>
            <person name="Marino-Ramirez L."/>
            <person name="Landsman D."/>
            <person name="Rodriguez-Kessler M."/>
            <person name="Delgado-Sanchez P."/>
        </authorList>
    </citation>
    <scope>NUCLEOTIDE SEQUENCE</scope>
    <source>
        <tissue evidence="1">Cladode</tissue>
    </source>
</reference>
<proteinExistence type="predicted"/>
<sequence>MLLRLVMGMELDLFMAQSGFMDRWNRHRNDPGCVVGEHRHCPPLPLIFSLPSALFGDIEMLFMLEEWGLNFEEGEKERRERELFIYMHTLRSYIRVRVYYICHSIY</sequence>
<name>A0A7C8YVS2_OPUST</name>
<dbReference type="AlphaFoldDB" id="A0A7C8YVS2"/>
<reference evidence="1" key="1">
    <citation type="journal article" date="2013" name="J. Plant Res.">
        <title>Effect of fungi and light on seed germination of three Opuntia species from semiarid lands of central Mexico.</title>
        <authorList>
            <person name="Delgado-Sanchez P."/>
            <person name="Jimenez-Bremont J.F."/>
            <person name="Guerrero-Gonzalez Mde L."/>
            <person name="Flores J."/>
        </authorList>
    </citation>
    <scope>NUCLEOTIDE SEQUENCE</scope>
    <source>
        <tissue evidence="1">Cladode</tissue>
    </source>
</reference>
<dbReference type="EMBL" id="GISG01061445">
    <property type="protein sequence ID" value="MBA4627355.1"/>
    <property type="molecule type" value="Transcribed_RNA"/>
</dbReference>
<protein>
    <submittedName>
        <fullName evidence="1">Uncharacterized protein</fullName>
    </submittedName>
</protein>
<evidence type="ECO:0000313" key="1">
    <source>
        <dbReference type="EMBL" id="MBA4627355.1"/>
    </source>
</evidence>
<accession>A0A7C8YVS2</accession>
<organism evidence="1">
    <name type="scientific">Opuntia streptacantha</name>
    <name type="common">Prickly pear cactus</name>
    <name type="synonym">Opuntia cardona</name>
    <dbReference type="NCBI Taxonomy" id="393608"/>
    <lineage>
        <taxon>Eukaryota</taxon>
        <taxon>Viridiplantae</taxon>
        <taxon>Streptophyta</taxon>
        <taxon>Embryophyta</taxon>
        <taxon>Tracheophyta</taxon>
        <taxon>Spermatophyta</taxon>
        <taxon>Magnoliopsida</taxon>
        <taxon>eudicotyledons</taxon>
        <taxon>Gunneridae</taxon>
        <taxon>Pentapetalae</taxon>
        <taxon>Caryophyllales</taxon>
        <taxon>Cactineae</taxon>
        <taxon>Cactaceae</taxon>
        <taxon>Opuntioideae</taxon>
        <taxon>Opuntia</taxon>
    </lineage>
</organism>